<feature type="domain" description="ABC transporter" evidence="6">
    <location>
        <begin position="7"/>
        <end position="257"/>
    </location>
</feature>
<dbReference type="GO" id="GO:0005886">
    <property type="term" value="C:plasma membrane"/>
    <property type="evidence" value="ECO:0007669"/>
    <property type="project" value="UniProtKB-SubCell"/>
</dbReference>
<dbReference type="RefSeq" id="WP_045679651.1">
    <property type="nucleotide sequence ID" value="NZ_CP010803.1"/>
</dbReference>
<evidence type="ECO:0000256" key="2">
    <source>
        <dbReference type="ARBA" id="ARBA00005417"/>
    </source>
</evidence>
<keyword evidence="8" id="KW-1185">Reference proteome</keyword>
<dbReference type="InterPro" id="IPR027417">
    <property type="entry name" value="P-loop_NTPase"/>
</dbReference>
<reference evidence="7 8" key="1">
    <citation type="journal article" date="2015" name="Genome Announc.">
        <title>Complete genome sequence of Martelella endophytica YC6887, which has antifungal activity associated with a halophyte.</title>
        <authorList>
            <person name="Khan A."/>
            <person name="Khan H."/>
            <person name="Chung E.J."/>
            <person name="Hossain M.T."/>
            <person name="Chung Y.R."/>
        </authorList>
    </citation>
    <scope>NUCLEOTIDE SEQUENCE [LARGE SCALE GENOMIC DNA]</scope>
    <source>
        <strain evidence="7">YC6887</strain>
    </source>
</reference>
<dbReference type="SMART" id="SM00382">
    <property type="entry name" value="AAA"/>
    <property type="match status" value="1"/>
</dbReference>
<dbReference type="PATRIC" id="fig|1486262.3.peg.835"/>
<keyword evidence="5 7" id="KW-0067">ATP-binding</keyword>
<dbReference type="InterPro" id="IPR050319">
    <property type="entry name" value="ABC_transp_ATP-bind"/>
</dbReference>
<evidence type="ECO:0000313" key="7">
    <source>
        <dbReference type="EMBL" id="AJY45056.1"/>
    </source>
</evidence>
<protein>
    <submittedName>
        <fullName evidence="7">Peptide ABC transporter ATP-binding protein</fullName>
    </submittedName>
</protein>
<evidence type="ECO:0000313" key="8">
    <source>
        <dbReference type="Proteomes" id="UP000032611"/>
    </source>
</evidence>
<evidence type="ECO:0000256" key="4">
    <source>
        <dbReference type="ARBA" id="ARBA00022741"/>
    </source>
</evidence>
<dbReference type="FunFam" id="3.40.50.300:FF:000016">
    <property type="entry name" value="Oligopeptide ABC transporter ATP-binding component"/>
    <property type="match status" value="1"/>
</dbReference>
<dbReference type="HOGENOM" id="CLU_000604_1_23_5"/>
<dbReference type="InterPro" id="IPR003593">
    <property type="entry name" value="AAA+_ATPase"/>
</dbReference>
<dbReference type="EMBL" id="CP010803">
    <property type="protein sequence ID" value="AJY45056.1"/>
    <property type="molecule type" value="Genomic_DNA"/>
</dbReference>
<dbReference type="PROSITE" id="PS00211">
    <property type="entry name" value="ABC_TRANSPORTER_1"/>
    <property type="match status" value="1"/>
</dbReference>
<dbReference type="GO" id="GO:0015833">
    <property type="term" value="P:peptide transport"/>
    <property type="evidence" value="ECO:0007669"/>
    <property type="project" value="InterPro"/>
</dbReference>
<dbReference type="PANTHER" id="PTHR43776">
    <property type="entry name" value="TRANSPORT ATP-BINDING PROTEIN"/>
    <property type="match status" value="1"/>
</dbReference>
<dbReference type="CDD" id="cd03257">
    <property type="entry name" value="ABC_NikE_OppD_transporters"/>
    <property type="match status" value="1"/>
</dbReference>
<dbReference type="GO" id="GO:0005524">
    <property type="term" value="F:ATP binding"/>
    <property type="evidence" value="ECO:0007669"/>
    <property type="project" value="UniProtKB-KW"/>
</dbReference>
<dbReference type="Pfam" id="PF00005">
    <property type="entry name" value="ABC_tran"/>
    <property type="match status" value="1"/>
</dbReference>
<dbReference type="Gene3D" id="3.40.50.300">
    <property type="entry name" value="P-loop containing nucleotide triphosphate hydrolases"/>
    <property type="match status" value="1"/>
</dbReference>
<accession>A0A0D5LLM7</accession>
<gene>
    <name evidence="7" type="ORF">TM49_04100</name>
</gene>
<dbReference type="Pfam" id="PF08352">
    <property type="entry name" value="oligo_HPY"/>
    <property type="match status" value="1"/>
</dbReference>
<comment type="similarity">
    <text evidence="2">Belongs to the ABC transporter superfamily.</text>
</comment>
<dbReference type="SUPFAM" id="SSF52540">
    <property type="entry name" value="P-loop containing nucleoside triphosphate hydrolases"/>
    <property type="match status" value="1"/>
</dbReference>
<dbReference type="GO" id="GO:0016887">
    <property type="term" value="F:ATP hydrolysis activity"/>
    <property type="evidence" value="ECO:0007669"/>
    <property type="project" value="InterPro"/>
</dbReference>
<evidence type="ECO:0000259" key="6">
    <source>
        <dbReference type="PROSITE" id="PS50893"/>
    </source>
</evidence>
<keyword evidence="4" id="KW-0547">Nucleotide-binding</keyword>
<dbReference type="GO" id="GO:0055085">
    <property type="term" value="P:transmembrane transport"/>
    <property type="evidence" value="ECO:0007669"/>
    <property type="project" value="UniProtKB-ARBA"/>
</dbReference>
<sequence>MSEANVLELSDVAVHFGGRGGFFGGAGAVVKAVNGVDLAIGRAETVALVGESGCGKSTLSNAIVGLQPPVSGSIRIGGSEVVGASPRALNDIRRKVQMVFQDPALSLDPRSTIGATIGEPLKVRGIARGKALKQKVAELLKEVGLRPEHADRYPHQFSGGQRQRVVIARALALEPDLVICDEPVSALDVSVRAQILNLLVALQKRTGVSYLFVSHDLSVVRHICDRVVVMYLGRFVEIAERDVFFADPKHPYARALMSAVPEADPVAQRTRQRFTLSGELPSPANIPPGCAFHTRCPLATEICSRERPELTPRPDGARVACHHA</sequence>
<dbReference type="InterPro" id="IPR013563">
    <property type="entry name" value="Oligopep_ABC_C"/>
</dbReference>
<dbReference type="OrthoDB" id="8456289at2"/>
<dbReference type="PROSITE" id="PS50893">
    <property type="entry name" value="ABC_TRANSPORTER_2"/>
    <property type="match status" value="1"/>
</dbReference>
<dbReference type="Proteomes" id="UP000032611">
    <property type="component" value="Chromosome"/>
</dbReference>
<evidence type="ECO:0000256" key="5">
    <source>
        <dbReference type="ARBA" id="ARBA00022840"/>
    </source>
</evidence>
<evidence type="ECO:0000256" key="3">
    <source>
        <dbReference type="ARBA" id="ARBA00022448"/>
    </source>
</evidence>
<dbReference type="NCBIfam" id="TIGR01727">
    <property type="entry name" value="oligo_HPY"/>
    <property type="match status" value="1"/>
</dbReference>
<dbReference type="KEGG" id="mey:TM49_04100"/>
<comment type="subcellular location">
    <subcellularLocation>
        <location evidence="1">Cell inner membrane</location>
        <topology evidence="1">Peripheral membrane protein</topology>
    </subcellularLocation>
</comment>
<name>A0A0D5LLM7_MAREN</name>
<organism evidence="7 8">
    <name type="scientific">Martelella endophytica</name>
    <dbReference type="NCBI Taxonomy" id="1486262"/>
    <lineage>
        <taxon>Bacteria</taxon>
        <taxon>Pseudomonadati</taxon>
        <taxon>Pseudomonadota</taxon>
        <taxon>Alphaproteobacteria</taxon>
        <taxon>Hyphomicrobiales</taxon>
        <taxon>Aurantimonadaceae</taxon>
        <taxon>Martelella</taxon>
    </lineage>
</organism>
<dbReference type="PANTHER" id="PTHR43776:SF7">
    <property type="entry name" value="D,D-DIPEPTIDE TRANSPORT ATP-BINDING PROTEIN DDPF-RELATED"/>
    <property type="match status" value="1"/>
</dbReference>
<dbReference type="AlphaFoldDB" id="A0A0D5LLM7"/>
<dbReference type="InterPro" id="IPR003439">
    <property type="entry name" value="ABC_transporter-like_ATP-bd"/>
</dbReference>
<keyword evidence="3" id="KW-0813">Transport</keyword>
<dbReference type="STRING" id="1486262.TM49_04100"/>
<dbReference type="InterPro" id="IPR017871">
    <property type="entry name" value="ABC_transporter-like_CS"/>
</dbReference>
<proteinExistence type="inferred from homology"/>
<evidence type="ECO:0000256" key="1">
    <source>
        <dbReference type="ARBA" id="ARBA00004417"/>
    </source>
</evidence>